<dbReference type="Pfam" id="PF02771">
    <property type="entry name" value="Acyl-CoA_dh_N"/>
    <property type="match status" value="1"/>
</dbReference>
<dbReference type="SUPFAM" id="SSF56645">
    <property type="entry name" value="Acyl-CoA dehydrogenase NM domain-like"/>
    <property type="match status" value="1"/>
</dbReference>
<dbReference type="EMBL" id="JBHSIV010000002">
    <property type="protein sequence ID" value="MFC5061057.1"/>
    <property type="molecule type" value="Genomic_DNA"/>
</dbReference>
<dbReference type="Gene3D" id="1.20.140.10">
    <property type="entry name" value="Butyryl-CoA Dehydrogenase, subunit A, domain 3"/>
    <property type="match status" value="1"/>
</dbReference>
<evidence type="ECO:0000256" key="1">
    <source>
        <dbReference type="ARBA" id="ARBA00004496"/>
    </source>
</evidence>
<accession>A0ABV9YHB0</accession>
<dbReference type="RefSeq" id="WP_378034412.1">
    <property type="nucleotide sequence ID" value="NZ_JBHSIV010000002.1"/>
</dbReference>
<evidence type="ECO:0000256" key="5">
    <source>
        <dbReference type="ARBA" id="ARBA00023002"/>
    </source>
</evidence>
<evidence type="ECO:0000256" key="9">
    <source>
        <dbReference type="ARBA" id="ARBA00034328"/>
    </source>
</evidence>
<feature type="domain" description="Acyl-CoA oxidase/dehydrogenase middle" evidence="14">
    <location>
        <begin position="111"/>
        <end position="207"/>
    </location>
</feature>
<evidence type="ECO:0000256" key="7">
    <source>
        <dbReference type="ARBA" id="ARBA00034307"/>
    </source>
</evidence>
<dbReference type="PANTHER" id="PTHR43884:SF12">
    <property type="entry name" value="ISOVALERYL-COA DEHYDROGENASE, MITOCHONDRIAL-RELATED"/>
    <property type="match status" value="1"/>
</dbReference>
<reference evidence="18" key="1">
    <citation type="journal article" date="2019" name="Int. J. Syst. Evol. Microbiol.">
        <title>The Global Catalogue of Microorganisms (GCM) 10K type strain sequencing project: providing services to taxonomists for standard genome sequencing and annotation.</title>
        <authorList>
            <consortium name="The Broad Institute Genomics Platform"/>
            <consortium name="The Broad Institute Genome Sequencing Center for Infectious Disease"/>
            <person name="Wu L."/>
            <person name="Ma J."/>
        </authorList>
    </citation>
    <scope>NUCLEOTIDE SEQUENCE [LARGE SCALE GENOMIC DNA]</scope>
    <source>
        <strain evidence="18">CGMCC 4.7093</strain>
    </source>
</reference>
<dbReference type="InterPro" id="IPR037069">
    <property type="entry name" value="AcylCoA_DH/ox_N_sf"/>
</dbReference>
<comment type="catalytic activity">
    <reaction evidence="11">
        <text>dibenzothiophene + FMNH2 + O2 = dibenzothiophene 5-oxide + FMN + H2O + H(+)</text>
        <dbReference type="Rhea" id="RHEA:49076"/>
        <dbReference type="ChEBI" id="CHEBI:15377"/>
        <dbReference type="ChEBI" id="CHEBI:15378"/>
        <dbReference type="ChEBI" id="CHEBI:15379"/>
        <dbReference type="ChEBI" id="CHEBI:23681"/>
        <dbReference type="ChEBI" id="CHEBI:23683"/>
        <dbReference type="ChEBI" id="CHEBI:57618"/>
        <dbReference type="ChEBI" id="CHEBI:58210"/>
    </reaction>
</comment>
<sequence>MSSPEITDLLAGIAEGAAERERSDEGPFDQVAAVARAGLTALSLPVEEGGRGASIRELFAFVIDLAEADPIVAHVLRTHYSQVLRFLRLEDPDLRRRWLDEVRAGKVFGNAISETGTVSAGNHDFTTTLEPSGSGWVLDGVKYYSTGTLYSDWISVAARAEGATYGPDGGVATVLVPADRPGVSVVDDWDGMGQRRTGTGTTRFERVPVHPEEFLSVRPRHERRAASDVPFLQLYLHAVVAGVLRSVVTDAAGLVRSRTRTFDHAPAPSPVDDPILQETVGRLAATAWVAESAVLTAADAVAAAEDDEAAGPAASYAVSAVKVHLDRVATDAATALFDVGGASASSTAKNLDRHWRNLRTITLHNPASYKAAALGRLRIAGQPLPANGYF</sequence>
<dbReference type="PIRSF" id="PIRSF016578">
    <property type="entry name" value="HsaA"/>
    <property type="match status" value="1"/>
</dbReference>
<evidence type="ECO:0000256" key="2">
    <source>
        <dbReference type="ARBA" id="ARBA00022630"/>
    </source>
</evidence>
<evidence type="ECO:0000259" key="16">
    <source>
        <dbReference type="Pfam" id="PF08028"/>
    </source>
</evidence>
<evidence type="ECO:0000256" key="3">
    <source>
        <dbReference type="ARBA" id="ARBA00022643"/>
    </source>
</evidence>
<organism evidence="17 18">
    <name type="scientific">Actinomycetospora atypica</name>
    <dbReference type="NCBI Taxonomy" id="1290095"/>
    <lineage>
        <taxon>Bacteria</taxon>
        <taxon>Bacillati</taxon>
        <taxon>Actinomycetota</taxon>
        <taxon>Actinomycetes</taxon>
        <taxon>Pseudonocardiales</taxon>
        <taxon>Pseudonocardiaceae</taxon>
        <taxon>Actinomycetospora</taxon>
    </lineage>
</organism>
<comment type="subcellular location">
    <subcellularLocation>
        <location evidence="1">Cytoplasm</location>
    </subcellularLocation>
</comment>
<evidence type="ECO:0000256" key="13">
    <source>
        <dbReference type="ARBA" id="ARBA00049456"/>
    </source>
</evidence>
<evidence type="ECO:0000256" key="4">
    <source>
        <dbReference type="ARBA" id="ARBA00022741"/>
    </source>
</evidence>
<comment type="catalytic activity">
    <reaction evidence="12">
        <text>dibenzothiophene 5-oxide + FMNH2 + O2 = dibenzothiophene 5,5-dioxide + FMN + H2O + H(+)</text>
        <dbReference type="Rhea" id="RHEA:49080"/>
        <dbReference type="ChEBI" id="CHEBI:15377"/>
        <dbReference type="ChEBI" id="CHEBI:15378"/>
        <dbReference type="ChEBI" id="CHEBI:15379"/>
        <dbReference type="ChEBI" id="CHEBI:23683"/>
        <dbReference type="ChEBI" id="CHEBI:57618"/>
        <dbReference type="ChEBI" id="CHEBI:58210"/>
        <dbReference type="ChEBI" id="CHEBI:90356"/>
    </reaction>
</comment>
<dbReference type="InterPro" id="IPR009100">
    <property type="entry name" value="AcylCoA_DH/oxidase_NM_dom_sf"/>
</dbReference>
<evidence type="ECO:0000256" key="12">
    <source>
        <dbReference type="ARBA" id="ARBA00048445"/>
    </source>
</evidence>
<evidence type="ECO:0000313" key="18">
    <source>
        <dbReference type="Proteomes" id="UP001595947"/>
    </source>
</evidence>
<evidence type="ECO:0000256" key="11">
    <source>
        <dbReference type="ARBA" id="ARBA00047859"/>
    </source>
</evidence>
<evidence type="ECO:0000259" key="15">
    <source>
        <dbReference type="Pfam" id="PF02771"/>
    </source>
</evidence>
<gene>
    <name evidence="17" type="ORF">ACFPBZ_02475</name>
</gene>
<keyword evidence="2" id="KW-0285">Flavoprotein</keyword>
<dbReference type="InterPro" id="IPR036250">
    <property type="entry name" value="AcylCo_DH-like_C"/>
</dbReference>
<evidence type="ECO:0000256" key="10">
    <source>
        <dbReference type="ARBA" id="ARBA00034345"/>
    </source>
</evidence>
<comment type="pathway">
    <text evidence="7">Sulfur metabolism; dibenzothiophene degradation.</text>
</comment>
<evidence type="ECO:0000256" key="8">
    <source>
        <dbReference type="ARBA" id="ARBA00034317"/>
    </source>
</evidence>
<keyword evidence="6" id="KW-0503">Monooxygenase</keyword>
<dbReference type="InterPro" id="IPR013786">
    <property type="entry name" value="AcylCoA_DH/ox_N"/>
</dbReference>
<keyword evidence="5" id="KW-0560">Oxidoreductase</keyword>
<comment type="caution">
    <text evidence="17">The sequence shown here is derived from an EMBL/GenBank/DDBJ whole genome shotgun (WGS) entry which is preliminary data.</text>
</comment>
<comment type="similarity">
    <text evidence="8">Belongs to the DszC flavin monooxygenase family.</text>
</comment>
<proteinExistence type="inferred from homology"/>
<keyword evidence="18" id="KW-1185">Reference proteome</keyword>
<dbReference type="Gene3D" id="2.40.110.10">
    <property type="entry name" value="Butyryl-CoA Dehydrogenase, subunit A, domain 2"/>
    <property type="match status" value="1"/>
</dbReference>
<keyword evidence="3" id="KW-0288">FMN</keyword>
<feature type="domain" description="Acyl-CoA dehydrogenase C-terminal" evidence="16">
    <location>
        <begin position="237"/>
        <end position="365"/>
    </location>
</feature>
<evidence type="ECO:0000259" key="14">
    <source>
        <dbReference type="Pfam" id="PF02770"/>
    </source>
</evidence>
<keyword evidence="4" id="KW-0547">Nucleotide-binding</keyword>
<evidence type="ECO:0000256" key="6">
    <source>
        <dbReference type="ARBA" id="ARBA00023033"/>
    </source>
</evidence>
<dbReference type="InterPro" id="IPR046373">
    <property type="entry name" value="Acyl-CoA_Oxase/DH_mid-dom_sf"/>
</dbReference>
<evidence type="ECO:0000313" key="17">
    <source>
        <dbReference type="EMBL" id="MFC5061057.1"/>
    </source>
</evidence>
<protein>
    <recommendedName>
        <fullName evidence="10">Dibenzothiophene monooxygenase</fullName>
        <ecNumber evidence="9">1.14.14.21</ecNumber>
    </recommendedName>
</protein>
<dbReference type="EC" id="1.14.14.21" evidence="9"/>
<dbReference type="PANTHER" id="PTHR43884">
    <property type="entry name" value="ACYL-COA DEHYDROGENASE"/>
    <property type="match status" value="1"/>
</dbReference>
<dbReference type="Gene3D" id="1.10.540.10">
    <property type="entry name" value="Acyl-CoA dehydrogenase/oxidase, N-terminal domain"/>
    <property type="match status" value="1"/>
</dbReference>
<feature type="domain" description="Acyl-CoA dehydrogenase/oxidase N-terminal" evidence="15">
    <location>
        <begin position="13"/>
        <end position="105"/>
    </location>
</feature>
<dbReference type="SUPFAM" id="SSF47203">
    <property type="entry name" value="Acyl-CoA dehydrogenase C-terminal domain-like"/>
    <property type="match status" value="1"/>
</dbReference>
<dbReference type="Proteomes" id="UP001595947">
    <property type="component" value="Unassembled WGS sequence"/>
</dbReference>
<dbReference type="InterPro" id="IPR013107">
    <property type="entry name" value="Acyl-CoA_DH_C"/>
</dbReference>
<dbReference type="Pfam" id="PF02770">
    <property type="entry name" value="Acyl-CoA_dh_M"/>
    <property type="match status" value="1"/>
</dbReference>
<dbReference type="Pfam" id="PF08028">
    <property type="entry name" value="Acyl-CoA_dh_2"/>
    <property type="match status" value="1"/>
</dbReference>
<name>A0ABV9YHB0_9PSEU</name>
<comment type="catalytic activity">
    <reaction evidence="13">
        <text>dibenzothiophene + 2 FMNH2 + 2 O2 = dibenzothiophene 5,5-dioxide + 2 FMN + 2 H2O + 2 H(+)</text>
        <dbReference type="Rhea" id="RHEA:49072"/>
        <dbReference type="ChEBI" id="CHEBI:15377"/>
        <dbReference type="ChEBI" id="CHEBI:15378"/>
        <dbReference type="ChEBI" id="CHEBI:15379"/>
        <dbReference type="ChEBI" id="CHEBI:23681"/>
        <dbReference type="ChEBI" id="CHEBI:57618"/>
        <dbReference type="ChEBI" id="CHEBI:58210"/>
        <dbReference type="ChEBI" id="CHEBI:90356"/>
        <dbReference type="EC" id="1.14.14.21"/>
    </reaction>
</comment>
<dbReference type="InterPro" id="IPR006091">
    <property type="entry name" value="Acyl-CoA_Oxase/DH_mid-dom"/>
</dbReference>